<keyword evidence="1" id="KW-0378">Hydrolase</keyword>
<sequence length="223" mass="24531">LDNGGPGTYSQLLILKEQMSRLASDLKIPEDEVYPADYFDLIGGVGFGGLVAIMLGLLRMNVEETIDGLLDVAYSVFPDVSSDMINREANTRNLRRAVEGILRARNVPLEAKMKQDSRKQTRCKMYDAIYAANSAHLNHPQAFRTYSSRGSSLNPTIVDALCATISFPSHFLPVKIGPPRRQQSFVGNVLGANNPTRLLLEEASNMYGKDRRVAQIISLGCGI</sequence>
<name>A0A0C2X4Y2_SERVB</name>
<feature type="non-terminal residue" evidence="7">
    <location>
        <position position="223"/>
    </location>
</feature>
<evidence type="ECO:0000256" key="2">
    <source>
        <dbReference type="ARBA" id="ARBA00022963"/>
    </source>
</evidence>
<comment type="caution">
    <text evidence="4">Lacks conserved residue(s) required for the propagation of feature annotation.</text>
</comment>
<keyword evidence="5" id="KW-0812">Transmembrane</keyword>
<evidence type="ECO:0000259" key="6">
    <source>
        <dbReference type="PROSITE" id="PS51635"/>
    </source>
</evidence>
<dbReference type="AlphaFoldDB" id="A0A0C2X4Y2"/>
<evidence type="ECO:0000256" key="4">
    <source>
        <dbReference type="PROSITE-ProRule" id="PRU01161"/>
    </source>
</evidence>
<keyword evidence="5" id="KW-1133">Transmembrane helix</keyword>
<protein>
    <recommendedName>
        <fullName evidence="6">PNPLA domain-containing protein</fullName>
    </recommendedName>
</protein>
<evidence type="ECO:0000313" key="7">
    <source>
        <dbReference type="EMBL" id="KIM24402.1"/>
    </source>
</evidence>
<dbReference type="Gene3D" id="3.40.1090.10">
    <property type="entry name" value="Cytosolic phospholipase A2 catalytic domain"/>
    <property type="match status" value="1"/>
</dbReference>
<dbReference type="PROSITE" id="PS51635">
    <property type="entry name" value="PNPLA"/>
    <property type="match status" value="1"/>
</dbReference>
<dbReference type="Pfam" id="PF01734">
    <property type="entry name" value="Patatin"/>
    <property type="match status" value="1"/>
</dbReference>
<feature type="domain" description="PNPLA" evidence="6">
    <location>
        <begin position="1"/>
        <end position="200"/>
    </location>
</feature>
<dbReference type="HOGENOM" id="CLU_000288_144_2_1"/>
<keyword evidence="8" id="KW-1185">Reference proteome</keyword>
<keyword evidence="5" id="KW-0472">Membrane</keyword>
<dbReference type="GO" id="GO:0047499">
    <property type="term" value="F:calcium-independent phospholipase A2 activity"/>
    <property type="evidence" value="ECO:0007669"/>
    <property type="project" value="TreeGrafter"/>
</dbReference>
<evidence type="ECO:0000313" key="8">
    <source>
        <dbReference type="Proteomes" id="UP000054097"/>
    </source>
</evidence>
<evidence type="ECO:0000256" key="5">
    <source>
        <dbReference type="SAM" id="Phobius"/>
    </source>
</evidence>
<feature type="transmembrane region" description="Helical" evidence="5">
    <location>
        <begin position="38"/>
        <end position="58"/>
    </location>
</feature>
<feature type="non-terminal residue" evidence="7">
    <location>
        <position position="1"/>
    </location>
</feature>
<keyword evidence="2" id="KW-0442">Lipid degradation</keyword>
<evidence type="ECO:0000256" key="3">
    <source>
        <dbReference type="ARBA" id="ARBA00023098"/>
    </source>
</evidence>
<dbReference type="PANTHER" id="PTHR24185">
    <property type="entry name" value="CALCIUM-INDEPENDENT PHOSPHOLIPASE A2-GAMMA"/>
    <property type="match status" value="1"/>
</dbReference>
<dbReference type="GO" id="GO:0016042">
    <property type="term" value="P:lipid catabolic process"/>
    <property type="evidence" value="ECO:0007669"/>
    <property type="project" value="UniProtKB-KW"/>
</dbReference>
<accession>A0A0C2X4Y2</accession>
<dbReference type="InterPro" id="IPR016035">
    <property type="entry name" value="Acyl_Trfase/lysoPLipase"/>
</dbReference>
<dbReference type="OrthoDB" id="1658288at2759"/>
<organism evidence="7 8">
    <name type="scientific">Serendipita vermifera MAFF 305830</name>
    <dbReference type="NCBI Taxonomy" id="933852"/>
    <lineage>
        <taxon>Eukaryota</taxon>
        <taxon>Fungi</taxon>
        <taxon>Dikarya</taxon>
        <taxon>Basidiomycota</taxon>
        <taxon>Agaricomycotina</taxon>
        <taxon>Agaricomycetes</taxon>
        <taxon>Sebacinales</taxon>
        <taxon>Serendipitaceae</taxon>
        <taxon>Serendipita</taxon>
    </lineage>
</organism>
<dbReference type="GO" id="GO:0016020">
    <property type="term" value="C:membrane"/>
    <property type="evidence" value="ECO:0007669"/>
    <property type="project" value="TreeGrafter"/>
</dbReference>
<dbReference type="PANTHER" id="PTHR24185:SF1">
    <property type="entry name" value="CALCIUM-INDEPENDENT PHOSPHOLIPASE A2-GAMMA"/>
    <property type="match status" value="1"/>
</dbReference>
<dbReference type="InterPro" id="IPR002641">
    <property type="entry name" value="PNPLA_dom"/>
</dbReference>
<dbReference type="EMBL" id="KN824324">
    <property type="protein sequence ID" value="KIM24402.1"/>
    <property type="molecule type" value="Genomic_DNA"/>
</dbReference>
<evidence type="ECO:0000256" key="1">
    <source>
        <dbReference type="ARBA" id="ARBA00022801"/>
    </source>
</evidence>
<reference evidence="7 8" key="1">
    <citation type="submission" date="2014-04" db="EMBL/GenBank/DDBJ databases">
        <authorList>
            <consortium name="DOE Joint Genome Institute"/>
            <person name="Kuo A."/>
            <person name="Zuccaro A."/>
            <person name="Kohler A."/>
            <person name="Nagy L.G."/>
            <person name="Floudas D."/>
            <person name="Copeland A."/>
            <person name="Barry K.W."/>
            <person name="Cichocki N."/>
            <person name="Veneault-Fourrey C."/>
            <person name="LaButti K."/>
            <person name="Lindquist E.A."/>
            <person name="Lipzen A."/>
            <person name="Lundell T."/>
            <person name="Morin E."/>
            <person name="Murat C."/>
            <person name="Sun H."/>
            <person name="Tunlid A."/>
            <person name="Henrissat B."/>
            <person name="Grigoriev I.V."/>
            <person name="Hibbett D.S."/>
            <person name="Martin F."/>
            <person name="Nordberg H.P."/>
            <person name="Cantor M.N."/>
            <person name="Hua S.X."/>
        </authorList>
    </citation>
    <scope>NUCLEOTIDE SEQUENCE [LARGE SCALE GENOMIC DNA]</scope>
    <source>
        <strain evidence="7 8">MAFF 305830</strain>
    </source>
</reference>
<dbReference type="SUPFAM" id="SSF52151">
    <property type="entry name" value="FabD/lysophospholipase-like"/>
    <property type="match status" value="1"/>
</dbReference>
<dbReference type="Proteomes" id="UP000054097">
    <property type="component" value="Unassembled WGS sequence"/>
</dbReference>
<reference evidence="8" key="2">
    <citation type="submission" date="2015-01" db="EMBL/GenBank/DDBJ databases">
        <title>Evolutionary Origins and Diversification of the Mycorrhizal Mutualists.</title>
        <authorList>
            <consortium name="DOE Joint Genome Institute"/>
            <consortium name="Mycorrhizal Genomics Consortium"/>
            <person name="Kohler A."/>
            <person name="Kuo A."/>
            <person name="Nagy L.G."/>
            <person name="Floudas D."/>
            <person name="Copeland A."/>
            <person name="Barry K.W."/>
            <person name="Cichocki N."/>
            <person name="Veneault-Fourrey C."/>
            <person name="LaButti K."/>
            <person name="Lindquist E.A."/>
            <person name="Lipzen A."/>
            <person name="Lundell T."/>
            <person name="Morin E."/>
            <person name="Murat C."/>
            <person name="Riley R."/>
            <person name="Ohm R."/>
            <person name="Sun H."/>
            <person name="Tunlid A."/>
            <person name="Henrissat B."/>
            <person name="Grigoriev I.V."/>
            <person name="Hibbett D.S."/>
            <person name="Martin F."/>
        </authorList>
    </citation>
    <scope>NUCLEOTIDE SEQUENCE [LARGE SCALE GENOMIC DNA]</scope>
    <source>
        <strain evidence="8">MAFF 305830</strain>
    </source>
</reference>
<proteinExistence type="predicted"/>
<gene>
    <name evidence="7" type="ORF">M408DRAFT_44572</name>
</gene>
<dbReference type="GO" id="GO:0046486">
    <property type="term" value="P:glycerolipid metabolic process"/>
    <property type="evidence" value="ECO:0007669"/>
    <property type="project" value="UniProtKB-ARBA"/>
</dbReference>
<keyword evidence="3" id="KW-0443">Lipid metabolism</keyword>
<dbReference type="GO" id="GO:0019369">
    <property type="term" value="P:arachidonate metabolic process"/>
    <property type="evidence" value="ECO:0007669"/>
    <property type="project" value="TreeGrafter"/>
</dbReference>